<gene>
    <name evidence="6" type="ORF">ACFSKV_06280</name>
</gene>
<dbReference type="CDD" id="cd17535">
    <property type="entry name" value="REC_NarL-like"/>
    <property type="match status" value="1"/>
</dbReference>
<dbReference type="InterPro" id="IPR011006">
    <property type="entry name" value="CheY-like_superfamily"/>
</dbReference>
<dbReference type="InterPro" id="IPR058245">
    <property type="entry name" value="NreC/VraR/RcsB-like_REC"/>
</dbReference>
<dbReference type="InterPro" id="IPR001789">
    <property type="entry name" value="Sig_transdc_resp-reg_receiver"/>
</dbReference>
<dbReference type="SUPFAM" id="SSF46894">
    <property type="entry name" value="C-terminal effector domain of the bipartite response regulators"/>
    <property type="match status" value="1"/>
</dbReference>
<dbReference type="PANTHER" id="PTHR43214">
    <property type="entry name" value="TWO-COMPONENT RESPONSE REGULATOR"/>
    <property type="match status" value="1"/>
</dbReference>
<dbReference type="InterPro" id="IPR039420">
    <property type="entry name" value="WalR-like"/>
</dbReference>
<dbReference type="SMART" id="SM00421">
    <property type="entry name" value="HTH_LUXR"/>
    <property type="match status" value="1"/>
</dbReference>
<reference evidence="7" key="1">
    <citation type="journal article" date="2019" name="Int. J. Syst. Evol. Microbiol.">
        <title>The Global Catalogue of Microorganisms (GCM) 10K type strain sequencing project: providing services to taxonomists for standard genome sequencing and annotation.</title>
        <authorList>
            <consortium name="The Broad Institute Genomics Platform"/>
            <consortium name="The Broad Institute Genome Sequencing Center for Infectious Disease"/>
            <person name="Wu L."/>
            <person name="Ma J."/>
        </authorList>
    </citation>
    <scope>NUCLEOTIDE SEQUENCE [LARGE SCALE GENOMIC DNA]</scope>
    <source>
        <strain evidence="7">KCTC 19812</strain>
    </source>
</reference>
<name>A0ABW5B6B1_9BACT</name>
<dbReference type="Pfam" id="PF00072">
    <property type="entry name" value="Response_reg"/>
    <property type="match status" value="1"/>
</dbReference>
<dbReference type="Pfam" id="PF00196">
    <property type="entry name" value="GerE"/>
    <property type="match status" value="1"/>
</dbReference>
<dbReference type="PRINTS" id="PR00038">
    <property type="entry name" value="HTHLUXR"/>
</dbReference>
<evidence type="ECO:0000259" key="5">
    <source>
        <dbReference type="PROSITE" id="PS50110"/>
    </source>
</evidence>
<feature type="domain" description="HTH luxR-type" evidence="4">
    <location>
        <begin position="143"/>
        <end position="208"/>
    </location>
</feature>
<evidence type="ECO:0000259" key="4">
    <source>
        <dbReference type="PROSITE" id="PS50043"/>
    </source>
</evidence>
<evidence type="ECO:0000256" key="2">
    <source>
        <dbReference type="ARBA" id="ARBA00023125"/>
    </source>
</evidence>
<sequence>MNTKLVIFEDNENLRKSLVVLLGSSEEYQMVGDFPNVLQAAKQVKALDPDMVILDIDMPGKDGISVIPDIKETKPEISIVMYTQFEDDDKIFRSLCAGADGYILKKTSPSVLFQALEEVRKGGAPLSPTIAKKVLQSFHQSQNNALKYNLTPREIEVLKLLIKGYSIKYIAAELFIAYDTCKAHLKNIYTKLHVNCGKEAIAKVLAERIILD</sequence>
<dbReference type="PROSITE" id="PS50110">
    <property type="entry name" value="RESPONSE_REGULATORY"/>
    <property type="match status" value="1"/>
</dbReference>
<dbReference type="Gene3D" id="3.40.50.2300">
    <property type="match status" value="1"/>
</dbReference>
<organism evidence="6 7">
    <name type="scientific">Shivajiella indica</name>
    <dbReference type="NCBI Taxonomy" id="872115"/>
    <lineage>
        <taxon>Bacteria</taxon>
        <taxon>Pseudomonadati</taxon>
        <taxon>Bacteroidota</taxon>
        <taxon>Cytophagia</taxon>
        <taxon>Cytophagales</taxon>
        <taxon>Cyclobacteriaceae</taxon>
        <taxon>Shivajiella</taxon>
    </lineage>
</organism>
<dbReference type="InterPro" id="IPR000792">
    <property type="entry name" value="Tscrpt_reg_LuxR_C"/>
</dbReference>
<keyword evidence="2" id="KW-0238">DNA-binding</keyword>
<keyword evidence="1 3" id="KW-0597">Phosphoprotein</keyword>
<feature type="modified residue" description="4-aspartylphosphate" evidence="3">
    <location>
        <position position="55"/>
    </location>
</feature>
<accession>A0ABW5B6B1</accession>
<keyword evidence="7" id="KW-1185">Reference proteome</keyword>
<feature type="domain" description="Response regulatory" evidence="5">
    <location>
        <begin position="4"/>
        <end position="120"/>
    </location>
</feature>
<protein>
    <submittedName>
        <fullName evidence="6">Response regulator</fullName>
    </submittedName>
</protein>
<dbReference type="EMBL" id="JBHUIV010000010">
    <property type="protein sequence ID" value="MFD2201165.1"/>
    <property type="molecule type" value="Genomic_DNA"/>
</dbReference>
<dbReference type="RefSeq" id="WP_380801069.1">
    <property type="nucleotide sequence ID" value="NZ_JBHUIV010000010.1"/>
</dbReference>
<dbReference type="InterPro" id="IPR016032">
    <property type="entry name" value="Sig_transdc_resp-reg_C-effctor"/>
</dbReference>
<comment type="caution">
    <text evidence="6">The sequence shown here is derived from an EMBL/GenBank/DDBJ whole genome shotgun (WGS) entry which is preliminary data.</text>
</comment>
<dbReference type="CDD" id="cd06170">
    <property type="entry name" value="LuxR_C_like"/>
    <property type="match status" value="1"/>
</dbReference>
<proteinExistence type="predicted"/>
<evidence type="ECO:0000313" key="6">
    <source>
        <dbReference type="EMBL" id="MFD2201165.1"/>
    </source>
</evidence>
<dbReference type="SUPFAM" id="SSF52172">
    <property type="entry name" value="CheY-like"/>
    <property type="match status" value="1"/>
</dbReference>
<dbReference type="PANTHER" id="PTHR43214:SF43">
    <property type="entry name" value="TWO-COMPONENT RESPONSE REGULATOR"/>
    <property type="match status" value="1"/>
</dbReference>
<dbReference type="SMART" id="SM00448">
    <property type="entry name" value="REC"/>
    <property type="match status" value="1"/>
</dbReference>
<evidence type="ECO:0000313" key="7">
    <source>
        <dbReference type="Proteomes" id="UP001597414"/>
    </source>
</evidence>
<dbReference type="Proteomes" id="UP001597414">
    <property type="component" value="Unassembled WGS sequence"/>
</dbReference>
<dbReference type="PROSITE" id="PS50043">
    <property type="entry name" value="HTH_LUXR_2"/>
    <property type="match status" value="1"/>
</dbReference>
<evidence type="ECO:0000256" key="1">
    <source>
        <dbReference type="ARBA" id="ARBA00022553"/>
    </source>
</evidence>
<evidence type="ECO:0000256" key="3">
    <source>
        <dbReference type="PROSITE-ProRule" id="PRU00169"/>
    </source>
</evidence>